<proteinExistence type="predicted"/>
<organism evidence="3 4">
    <name type="scientific">Streptosporangium album</name>
    <dbReference type="NCBI Taxonomy" id="47479"/>
    <lineage>
        <taxon>Bacteria</taxon>
        <taxon>Bacillati</taxon>
        <taxon>Actinomycetota</taxon>
        <taxon>Actinomycetes</taxon>
        <taxon>Streptosporangiales</taxon>
        <taxon>Streptosporangiaceae</taxon>
        <taxon>Streptosporangium</taxon>
    </lineage>
</organism>
<feature type="domain" description="GFO/IDH/MocA-like oxidoreductase" evidence="2">
    <location>
        <begin position="133"/>
        <end position="252"/>
    </location>
</feature>
<dbReference type="Proteomes" id="UP000534286">
    <property type="component" value="Unassembled WGS sequence"/>
</dbReference>
<dbReference type="Gene3D" id="3.30.360.10">
    <property type="entry name" value="Dihydrodipicolinate Reductase, domain 2"/>
    <property type="match status" value="1"/>
</dbReference>
<dbReference type="PANTHER" id="PTHR43377:SF1">
    <property type="entry name" value="BILIVERDIN REDUCTASE A"/>
    <property type="match status" value="1"/>
</dbReference>
<dbReference type="SUPFAM" id="SSF55347">
    <property type="entry name" value="Glyceraldehyde-3-phosphate dehydrogenase-like, C-terminal domain"/>
    <property type="match status" value="1"/>
</dbReference>
<evidence type="ECO:0000313" key="4">
    <source>
        <dbReference type="Proteomes" id="UP000534286"/>
    </source>
</evidence>
<accession>A0A7W7S266</accession>
<dbReference type="InterPro" id="IPR036291">
    <property type="entry name" value="NAD(P)-bd_dom_sf"/>
</dbReference>
<feature type="domain" description="Gfo/Idh/MocA-like oxidoreductase N-terminal" evidence="1">
    <location>
        <begin position="4"/>
        <end position="122"/>
    </location>
</feature>
<dbReference type="Pfam" id="PF22725">
    <property type="entry name" value="GFO_IDH_MocA_C3"/>
    <property type="match status" value="1"/>
</dbReference>
<dbReference type="Pfam" id="PF01408">
    <property type="entry name" value="GFO_IDH_MocA"/>
    <property type="match status" value="1"/>
</dbReference>
<keyword evidence="4" id="KW-1185">Reference proteome</keyword>
<reference evidence="3 4" key="1">
    <citation type="submission" date="2020-08" db="EMBL/GenBank/DDBJ databases">
        <title>Sequencing the genomes of 1000 actinobacteria strains.</title>
        <authorList>
            <person name="Klenk H.-P."/>
        </authorList>
    </citation>
    <scope>NUCLEOTIDE SEQUENCE [LARGE SCALE GENOMIC DNA]</scope>
    <source>
        <strain evidence="3 4">DSM 43023</strain>
    </source>
</reference>
<dbReference type="InterPro" id="IPR055170">
    <property type="entry name" value="GFO_IDH_MocA-like_dom"/>
</dbReference>
<dbReference type="GO" id="GO:0000166">
    <property type="term" value="F:nucleotide binding"/>
    <property type="evidence" value="ECO:0007669"/>
    <property type="project" value="InterPro"/>
</dbReference>
<dbReference type="EMBL" id="JACHJU010000003">
    <property type="protein sequence ID" value="MBB4942564.1"/>
    <property type="molecule type" value="Genomic_DNA"/>
</dbReference>
<evidence type="ECO:0000313" key="3">
    <source>
        <dbReference type="EMBL" id="MBB4942564.1"/>
    </source>
</evidence>
<dbReference type="PANTHER" id="PTHR43377">
    <property type="entry name" value="BILIVERDIN REDUCTASE A"/>
    <property type="match status" value="1"/>
</dbReference>
<dbReference type="InterPro" id="IPR051450">
    <property type="entry name" value="Gfo/Idh/MocA_Oxidoreductases"/>
</dbReference>
<comment type="caution">
    <text evidence="3">The sequence shown here is derived from an EMBL/GenBank/DDBJ whole genome shotgun (WGS) entry which is preliminary data.</text>
</comment>
<gene>
    <name evidence="3" type="ORF">FHR32_006950</name>
</gene>
<evidence type="ECO:0000259" key="1">
    <source>
        <dbReference type="Pfam" id="PF01408"/>
    </source>
</evidence>
<sequence>MTEIRLGLIGAGAVGVLHADASLRVPGLRVGAVCDVNLETARRVAAPHGVPVHVDHRDLIASGEVDAVVVNTPHALHTAIVRDAAAAGLHVLVEKPMATSLADCDLMIDACAAAGVRLAVGHIQRFLPDKVAAMTALAAGEIGEPLMMSDRRGSDYRPGSRPGWFLDPEISGGGVFINIGAHSVDRLVWLSGRRVEQVEASLASSLDGSPVETDVLARLVLSGGLIAQVTVTSTGPPAPHDEVVVIGETGTLSISSQTGTALHRDGVTTWLHRPDDDDVPAAFAAQLADFADAVRTGREPAVTGAHGRYVLEVVLAAYASAASGASVGAGRVIGQP</sequence>
<evidence type="ECO:0000259" key="2">
    <source>
        <dbReference type="Pfam" id="PF22725"/>
    </source>
</evidence>
<name>A0A7W7S266_9ACTN</name>
<protein>
    <submittedName>
        <fullName evidence="3">Putative dehydrogenase</fullName>
    </submittedName>
</protein>
<dbReference type="InterPro" id="IPR000683">
    <property type="entry name" value="Gfo/Idh/MocA-like_OxRdtase_N"/>
</dbReference>
<dbReference type="SUPFAM" id="SSF51735">
    <property type="entry name" value="NAD(P)-binding Rossmann-fold domains"/>
    <property type="match status" value="1"/>
</dbReference>
<dbReference type="Gene3D" id="3.40.50.720">
    <property type="entry name" value="NAD(P)-binding Rossmann-like Domain"/>
    <property type="match status" value="1"/>
</dbReference>
<dbReference type="AlphaFoldDB" id="A0A7W7S266"/>
<dbReference type="RefSeq" id="WP_184758508.1">
    <property type="nucleotide sequence ID" value="NZ_BAABEK010000053.1"/>
</dbReference>